<feature type="region of interest" description="Disordered" evidence="1">
    <location>
        <begin position="234"/>
        <end position="258"/>
    </location>
</feature>
<dbReference type="InterPro" id="IPR012938">
    <property type="entry name" value="Glc/Sorbosone_DH"/>
</dbReference>
<reference evidence="4 5" key="1">
    <citation type="submission" date="2024-04" db="EMBL/GenBank/DDBJ databases">
        <title>Luteolibacter sp. isolated from soil.</title>
        <authorList>
            <person name="An J."/>
        </authorList>
    </citation>
    <scope>NUCLEOTIDE SEQUENCE [LARGE SCALE GENOMIC DNA]</scope>
    <source>
        <strain evidence="4 5">Y139</strain>
    </source>
</reference>
<feature type="chain" id="PRO_5046238069" evidence="2">
    <location>
        <begin position="20"/>
        <end position="904"/>
    </location>
</feature>
<feature type="signal peptide" evidence="2">
    <location>
        <begin position="1"/>
        <end position="19"/>
    </location>
</feature>
<dbReference type="InterPro" id="IPR011042">
    <property type="entry name" value="6-blade_b-propeller_TolB-like"/>
</dbReference>
<dbReference type="PANTHER" id="PTHR19328">
    <property type="entry name" value="HEDGEHOG-INTERACTING PROTEIN"/>
    <property type="match status" value="1"/>
</dbReference>
<proteinExistence type="predicted"/>
<comment type="caution">
    <text evidence="4">The sequence shown here is derived from an EMBL/GenBank/DDBJ whole genome shotgun (WGS) entry which is preliminary data.</text>
</comment>
<dbReference type="EMBL" id="JBBUKT010000002">
    <property type="protein sequence ID" value="MEK7950294.1"/>
    <property type="molecule type" value="Genomic_DNA"/>
</dbReference>
<keyword evidence="2" id="KW-0732">Signal</keyword>
<evidence type="ECO:0000256" key="1">
    <source>
        <dbReference type="SAM" id="MobiDB-lite"/>
    </source>
</evidence>
<dbReference type="PANTHER" id="PTHR19328:SF75">
    <property type="entry name" value="ALDOSE SUGAR DEHYDROGENASE YLII"/>
    <property type="match status" value="1"/>
</dbReference>
<dbReference type="Pfam" id="PF07995">
    <property type="entry name" value="GSDH"/>
    <property type="match status" value="2"/>
</dbReference>
<protein>
    <submittedName>
        <fullName evidence="4">PQQ-dependent sugar dehydrogenase</fullName>
    </submittedName>
</protein>
<dbReference type="SUPFAM" id="SSF50952">
    <property type="entry name" value="Soluble quinoprotein glucose dehydrogenase"/>
    <property type="match status" value="1"/>
</dbReference>
<sequence>MCRPPLPSLLVFLVASALADPLPLRQPNPALNVPATPPPTSIALENAFPTLTFTEPVCLVSPPGDNKRLFVVEQGGKIYVIPDVTLASPTKVLFLDLVGLLDARANEVLRTGNTGSEMGLLGLAFHPQYAQNRYFYITYSSGIGSGSTPPLHDRLSRFTTQAANPNAADSTSELVLIEQRDEQVNHNGGDLHFGTDGYLYYSMGDEGAQNDQQFNSQRIDKDFFSAIMRLDVDKKPGNLEPSPHPNPAEYPTSPPPDAVKRDAGIARYSIPADNPFVGATTFNGLPIASAYVRSEFWAVGLRNPWRYSFDPLNGDMWVGDVGGSSREEVNRVTKGGNYGWVYREGPSEGPWDDSTPDHPTQPAGFTSIDPVYSYSHSTGGANFIGNAIIGGVVIRGGGVSSLYGKYIFGDNGSGNIWTINLDGSGVQRILGEGGISAFGLDPATQDVLIADEDGNRIMRVVSSTTGTTFPDLLSETGLFSNVATLTPAPGVVPYDVNLPFWSDHAIKRRWFTLPNASATFTWSKDGQWTLPTGTIWVKHFDMEMQRGVPASKKRIETRLLVKNATGAYGVSYKWNAAGTEATLVEDEGESFPLAVTENGNPVPQTWTIPARGQCMICHTPQAGYALSFNTRQLNLESDMSGHTGNQLTTLFNQGYFPNNPGSPNFLPRHLRGDEAAYSVEARVRSYLAVNCSYCHKAGGTGGGAWDGRPELLLDATGLVNGSATNNNGNPVNKLVVPGDTLHSIVLNRVGVTNGFTRMPPLASNVIDTASVSLLTTWINGELDDRLNYEAWRALHFEPDNDPLGAAAVDADGDGISNRDEFLAGTDPNNGSSAFRPQVSPTPPLLRFTLPANRSYRVDVSSNLGQWAPWDIPQNQGLPVAGGLVEIAFPPADAKRFFRVELIEN</sequence>
<evidence type="ECO:0000259" key="3">
    <source>
        <dbReference type="Pfam" id="PF07995"/>
    </source>
</evidence>
<dbReference type="InterPro" id="IPR011041">
    <property type="entry name" value="Quinoprot_gluc/sorb_DH_b-prop"/>
</dbReference>
<dbReference type="Gene3D" id="2.120.10.30">
    <property type="entry name" value="TolB, C-terminal domain"/>
    <property type="match status" value="1"/>
</dbReference>
<feature type="compositionally biased region" description="Pro residues" evidence="1">
    <location>
        <begin position="242"/>
        <end position="257"/>
    </location>
</feature>
<accession>A0ABU9ARF9</accession>
<dbReference type="RefSeq" id="WP_341403761.1">
    <property type="nucleotide sequence ID" value="NZ_JBBUKT010000002.1"/>
</dbReference>
<feature type="domain" description="Glucose/Sorbosone dehydrogenase" evidence="3">
    <location>
        <begin position="269"/>
        <end position="383"/>
    </location>
</feature>
<name>A0ABU9ARF9_9BACT</name>
<keyword evidence="5" id="KW-1185">Reference proteome</keyword>
<organism evidence="4 5">
    <name type="scientific">Luteolibacter soli</name>
    <dbReference type="NCBI Taxonomy" id="3135280"/>
    <lineage>
        <taxon>Bacteria</taxon>
        <taxon>Pseudomonadati</taxon>
        <taxon>Verrucomicrobiota</taxon>
        <taxon>Verrucomicrobiia</taxon>
        <taxon>Verrucomicrobiales</taxon>
        <taxon>Verrucomicrobiaceae</taxon>
        <taxon>Luteolibacter</taxon>
    </lineage>
</organism>
<evidence type="ECO:0000256" key="2">
    <source>
        <dbReference type="SAM" id="SignalP"/>
    </source>
</evidence>
<evidence type="ECO:0000313" key="4">
    <source>
        <dbReference type="EMBL" id="MEK7950294.1"/>
    </source>
</evidence>
<gene>
    <name evidence="4" type="ORF">WKV53_07300</name>
</gene>
<dbReference type="Proteomes" id="UP001371305">
    <property type="component" value="Unassembled WGS sequence"/>
</dbReference>
<evidence type="ECO:0000313" key="5">
    <source>
        <dbReference type="Proteomes" id="UP001371305"/>
    </source>
</evidence>
<feature type="domain" description="Glucose/Sorbosone dehydrogenase" evidence="3">
    <location>
        <begin position="66"/>
        <end position="221"/>
    </location>
</feature>